<dbReference type="CDD" id="cd02174">
    <property type="entry name" value="CCT"/>
    <property type="match status" value="1"/>
</dbReference>
<dbReference type="PANTHER" id="PTHR10739">
    <property type="entry name" value="CYTIDYLYLTRANSFERASE"/>
    <property type="match status" value="1"/>
</dbReference>
<keyword evidence="3" id="KW-0808">Transferase</keyword>
<dbReference type="EC" id="2.7.7.15" evidence="8"/>
<keyword evidence="2" id="KW-0444">Lipid biosynthesis</keyword>
<dbReference type="InterPro" id="IPR041723">
    <property type="entry name" value="CCT"/>
</dbReference>
<evidence type="ECO:0000259" key="10">
    <source>
        <dbReference type="Pfam" id="PF01467"/>
    </source>
</evidence>
<evidence type="ECO:0000256" key="5">
    <source>
        <dbReference type="ARBA" id="ARBA00023098"/>
    </source>
</evidence>
<feature type="region of interest" description="Disordered" evidence="9">
    <location>
        <begin position="1"/>
        <end position="150"/>
    </location>
</feature>
<feature type="compositionally biased region" description="Polar residues" evidence="9">
    <location>
        <begin position="100"/>
        <end position="112"/>
    </location>
</feature>
<dbReference type="InterPro" id="IPR045049">
    <property type="entry name" value="Pcy1-like"/>
</dbReference>
<feature type="region of interest" description="Disordered" evidence="9">
    <location>
        <begin position="425"/>
        <end position="457"/>
    </location>
</feature>
<dbReference type="PANTHER" id="PTHR10739:SF13">
    <property type="entry name" value="CHOLINE-PHOSPHATE CYTIDYLYLTRANSFERASE"/>
    <property type="match status" value="1"/>
</dbReference>
<dbReference type="EMBL" id="JBFXLQ010000002">
    <property type="protein sequence ID" value="KAL2872181.1"/>
    <property type="molecule type" value="Genomic_DNA"/>
</dbReference>
<dbReference type="GeneID" id="98139275"/>
<feature type="compositionally biased region" description="Polar residues" evidence="9">
    <location>
        <begin position="14"/>
        <end position="37"/>
    </location>
</feature>
<evidence type="ECO:0000256" key="4">
    <source>
        <dbReference type="ARBA" id="ARBA00022695"/>
    </source>
</evidence>
<dbReference type="Pfam" id="PF01467">
    <property type="entry name" value="CTP_transf_like"/>
    <property type="match status" value="1"/>
</dbReference>
<evidence type="ECO:0000256" key="2">
    <source>
        <dbReference type="ARBA" id="ARBA00022516"/>
    </source>
</evidence>
<reference evidence="11 12" key="1">
    <citation type="submission" date="2024-07" db="EMBL/GenBank/DDBJ databases">
        <title>Section-level genome sequencing and comparative genomics of Aspergillus sections Usti and Cavernicolus.</title>
        <authorList>
            <consortium name="Lawrence Berkeley National Laboratory"/>
            <person name="Nybo J.L."/>
            <person name="Vesth T.C."/>
            <person name="Theobald S."/>
            <person name="Frisvad J.C."/>
            <person name="Larsen T.O."/>
            <person name="Kjaerboelling I."/>
            <person name="Rothschild-Mancinelli K."/>
            <person name="Lyhne E.K."/>
            <person name="Kogle M.E."/>
            <person name="Barry K."/>
            <person name="Clum A."/>
            <person name="Na H."/>
            <person name="Ledsgaard L."/>
            <person name="Lin J."/>
            <person name="Lipzen A."/>
            <person name="Kuo A."/>
            <person name="Riley R."/>
            <person name="Mondo S."/>
            <person name="Labutti K."/>
            <person name="Haridas S."/>
            <person name="Pangalinan J."/>
            <person name="Salamov A.A."/>
            <person name="Simmons B.A."/>
            <person name="Magnuson J.K."/>
            <person name="Chen J."/>
            <person name="Drula E."/>
            <person name="Henrissat B."/>
            <person name="Wiebenga A."/>
            <person name="Lubbers R.J."/>
            <person name="Gomes A.C."/>
            <person name="Macurrencykelacurrency M.R."/>
            <person name="Stajich J."/>
            <person name="Grigoriev I.V."/>
            <person name="Mortensen U.H."/>
            <person name="De Vries R.P."/>
            <person name="Baker S.E."/>
            <person name="Andersen M.R."/>
        </authorList>
    </citation>
    <scope>NUCLEOTIDE SEQUENCE [LARGE SCALE GENOMIC DNA]</scope>
    <source>
        <strain evidence="11 12">CBS 449.75</strain>
    </source>
</reference>
<dbReference type="Gene3D" id="3.40.50.620">
    <property type="entry name" value="HUPs"/>
    <property type="match status" value="1"/>
</dbReference>
<evidence type="ECO:0000256" key="1">
    <source>
        <dbReference type="ARBA" id="ARBA00010101"/>
    </source>
</evidence>
<evidence type="ECO:0000256" key="3">
    <source>
        <dbReference type="ARBA" id="ARBA00022679"/>
    </source>
</evidence>
<name>A0ABR4M6G3_9EURO</name>
<evidence type="ECO:0000256" key="6">
    <source>
        <dbReference type="ARBA" id="ARBA00023209"/>
    </source>
</evidence>
<feature type="domain" description="Cytidyltransferase-like" evidence="10">
    <location>
        <begin position="159"/>
        <end position="287"/>
    </location>
</feature>
<evidence type="ECO:0000313" key="12">
    <source>
        <dbReference type="Proteomes" id="UP001610432"/>
    </source>
</evidence>
<evidence type="ECO:0000313" key="11">
    <source>
        <dbReference type="EMBL" id="KAL2872181.1"/>
    </source>
</evidence>
<dbReference type="Proteomes" id="UP001610432">
    <property type="component" value="Unassembled WGS sequence"/>
</dbReference>
<accession>A0ABR4M6G3</accession>
<comment type="caution">
    <text evidence="11">The sequence shown here is derived from an EMBL/GenBank/DDBJ whole genome shotgun (WGS) entry which is preliminary data.</text>
</comment>
<comment type="similarity">
    <text evidence="1">Belongs to the cytidylyltransferase family.</text>
</comment>
<keyword evidence="5" id="KW-0443">Lipid metabolism</keyword>
<keyword evidence="6" id="KW-0594">Phospholipid biosynthesis</keyword>
<feature type="compositionally biased region" description="Basic and acidic residues" evidence="9">
    <location>
        <begin position="385"/>
        <end position="401"/>
    </location>
</feature>
<evidence type="ECO:0000256" key="9">
    <source>
        <dbReference type="SAM" id="MobiDB-lite"/>
    </source>
</evidence>
<evidence type="ECO:0000256" key="7">
    <source>
        <dbReference type="ARBA" id="ARBA00023264"/>
    </source>
</evidence>
<dbReference type="RefSeq" id="XP_070891160.1">
    <property type="nucleotide sequence ID" value="XM_071024203.1"/>
</dbReference>
<feature type="compositionally biased region" description="Low complexity" evidence="9">
    <location>
        <begin position="75"/>
        <end position="91"/>
    </location>
</feature>
<feature type="compositionally biased region" description="Polar residues" evidence="9">
    <location>
        <begin position="53"/>
        <end position="62"/>
    </location>
</feature>
<sequence>MSSPQASKRKRTNSQHLSTADIAKSSTTDLLQPSSRDASGEEGDESTGPAMTPSVNAATTVPPSKRARKASVSEARAASSNGDAANDASAISKEDPGEPSETTPASSDIETQTKGRHSLHLKTTQDEGLMRPPLPAGLQDPAGGYKTNPPPVGRPVRVYADGVFDLFHVGHMRQLEQAKKAFPEVYLIVGVTGDEETHLRKGLTVLSGAERAESVRHCKWVDEVIPNCPWIVTPEFIVEHRIDYVAHDDLPYGAAEGDDIYAPIKAQGKFLVTQRTEGVSTTGVITRIVRDYDRYISRQFKRGASRQELNVSWLKKNELEIKRHVSELRDSIMTNWSNTGQELGRELRQLWNSRPNSPAPSARNSVDYISSRGVVSPTGGKTHVSRVEALGRPESINGREPDFATGYSLGLIGGVRAWMRSRRSLLESRGQSPTSEEEHESEMERNNGYAGPSEQAQ</sequence>
<dbReference type="NCBIfam" id="TIGR00125">
    <property type="entry name" value="cyt_tran_rel"/>
    <property type="match status" value="1"/>
</dbReference>
<keyword evidence="12" id="KW-1185">Reference proteome</keyword>
<keyword evidence="7" id="KW-1208">Phospholipid metabolism</keyword>
<keyword evidence="4" id="KW-0548">Nucleotidyltransferase</keyword>
<proteinExistence type="inferred from homology"/>
<feature type="region of interest" description="Disordered" evidence="9">
    <location>
        <begin position="371"/>
        <end position="401"/>
    </location>
</feature>
<evidence type="ECO:0000256" key="8">
    <source>
        <dbReference type="ARBA" id="ARBA00026101"/>
    </source>
</evidence>
<protein>
    <recommendedName>
        <fullName evidence="8">choline-phosphate cytidylyltransferase</fullName>
        <ecNumber evidence="8">2.7.7.15</ecNumber>
    </recommendedName>
</protein>
<organism evidence="11 12">
    <name type="scientific">Aspergillus lucknowensis</name>
    <dbReference type="NCBI Taxonomy" id="176173"/>
    <lineage>
        <taxon>Eukaryota</taxon>
        <taxon>Fungi</taxon>
        <taxon>Dikarya</taxon>
        <taxon>Ascomycota</taxon>
        <taxon>Pezizomycotina</taxon>
        <taxon>Eurotiomycetes</taxon>
        <taxon>Eurotiomycetidae</taxon>
        <taxon>Eurotiales</taxon>
        <taxon>Aspergillaceae</taxon>
        <taxon>Aspergillus</taxon>
        <taxon>Aspergillus subgen. Nidulantes</taxon>
    </lineage>
</organism>
<dbReference type="SUPFAM" id="SSF52374">
    <property type="entry name" value="Nucleotidylyl transferase"/>
    <property type="match status" value="1"/>
</dbReference>
<dbReference type="InterPro" id="IPR004821">
    <property type="entry name" value="Cyt_trans-like"/>
</dbReference>
<gene>
    <name evidence="11" type="ORF">BJX67DRAFT_101970</name>
</gene>
<dbReference type="InterPro" id="IPR014729">
    <property type="entry name" value="Rossmann-like_a/b/a_fold"/>
</dbReference>